<comment type="caution">
    <text evidence="1">The sequence shown here is derived from an EMBL/GenBank/DDBJ whole genome shotgun (WGS) entry which is preliminary data.</text>
</comment>
<reference evidence="1 2" key="1">
    <citation type="journal article" date="2011" name="J. Bacteriol.">
        <title>Draft genome sequence of Caloramator australicus strain RC3T, a thermoanaerobe from the Great Artesian Basin of Australia.</title>
        <authorList>
            <person name="Ogg C.D."/>
            <person name="Patel B.K.C."/>
        </authorList>
    </citation>
    <scope>NUCLEOTIDE SEQUENCE [LARGE SCALE GENOMIC DNA]</scope>
    <source>
        <strain evidence="1 2">RC3</strain>
    </source>
</reference>
<protein>
    <submittedName>
        <fullName evidence="1">Uncharacterized protein</fullName>
    </submittedName>
</protein>
<dbReference type="AlphaFoldDB" id="I7LJ67"/>
<organism evidence="1 2">
    <name type="scientific">Caloramator australicus RC3</name>
    <dbReference type="NCBI Taxonomy" id="857293"/>
    <lineage>
        <taxon>Bacteria</taxon>
        <taxon>Bacillati</taxon>
        <taxon>Bacillota</taxon>
        <taxon>Clostridia</taxon>
        <taxon>Eubacteriales</taxon>
        <taxon>Clostridiaceae</taxon>
        <taxon>Caloramator</taxon>
    </lineage>
</organism>
<evidence type="ECO:0000313" key="1">
    <source>
        <dbReference type="EMBL" id="CCJ33472.1"/>
    </source>
</evidence>
<sequence length="45" mass="5175">MNSFYFSIWETGLNLQSIKILKSGVNANRNEFKIIAAETKNKNIK</sequence>
<accession>I7LJ67</accession>
<keyword evidence="2" id="KW-1185">Reference proteome</keyword>
<name>I7LJ67_9CLOT</name>
<evidence type="ECO:0000313" key="2">
    <source>
        <dbReference type="Proteomes" id="UP000007652"/>
    </source>
</evidence>
<gene>
    <name evidence="1" type="ORF">CAAU_1388</name>
</gene>
<dbReference type="Proteomes" id="UP000007652">
    <property type="component" value="Unassembled WGS sequence"/>
</dbReference>
<dbReference type="EMBL" id="CAKP01000072">
    <property type="protein sequence ID" value="CCJ33472.1"/>
    <property type="molecule type" value="Genomic_DNA"/>
</dbReference>
<proteinExistence type="predicted"/>